<dbReference type="AlphaFoldDB" id="A0A063Y930"/>
<feature type="transmembrane region" description="Helical" evidence="13">
    <location>
        <begin position="20"/>
        <end position="45"/>
    </location>
</feature>
<evidence type="ECO:0000256" key="12">
    <source>
        <dbReference type="ARBA" id="ARBA00037975"/>
    </source>
</evidence>
<gene>
    <name evidence="15" type="ORF">ADINL_0314</name>
</gene>
<dbReference type="PANTHER" id="PTHR30529">
    <property type="entry name" value="CYTOCHROME B561"/>
    <property type="match status" value="1"/>
</dbReference>
<keyword evidence="8" id="KW-0249">Electron transport</keyword>
<keyword evidence="5" id="KW-0349">Heme</keyword>
<evidence type="ECO:0000256" key="3">
    <source>
        <dbReference type="ARBA" id="ARBA00022448"/>
    </source>
</evidence>
<keyword evidence="16" id="KW-1185">Reference proteome</keyword>
<dbReference type="GO" id="GO:0022904">
    <property type="term" value="P:respiratory electron transport chain"/>
    <property type="evidence" value="ECO:0007669"/>
    <property type="project" value="InterPro"/>
</dbReference>
<dbReference type="GO" id="GO:0020037">
    <property type="term" value="F:heme binding"/>
    <property type="evidence" value="ECO:0007669"/>
    <property type="project" value="TreeGrafter"/>
</dbReference>
<evidence type="ECO:0000313" key="15">
    <source>
        <dbReference type="EMBL" id="KDE41241.1"/>
    </source>
</evidence>
<evidence type="ECO:0000259" key="14">
    <source>
        <dbReference type="Pfam" id="PF01292"/>
    </source>
</evidence>
<keyword evidence="9 13" id="KW-1133">Transmembrane helix</keyword>
<keyword evidence="7" id="KW-0479">Metal-binding</keyword>
<dbReference type="STRING" id="267850.ADINL_0314"/>
<feature type="domain" description="Cytochrome b561 bacterial/Ni-hydrogenase" evidence="14">
    <location>
        <begin position="14"/>
        <end position="184"/>
    </location>
</feature>
<evidence type="ECO:0000256" key="1">
    <source>
        <dbReference type="ARBA" id="ARBA00001970"/>
    </source>
</evidence>
<evidence type="ECO:0000256" key="9">
    <source>
        <dbReference type="ARBA" id="ARBA00022989"/>
    </source>
</evidence>
<reference evidence="15 16" key="1">
    <citation type="journal article" date="2005" name="Int. J. Syst. Evol. Microbiol.">
        <title>Nitrincola lacisaponensis gen. nov., sp. nov., a novel alkaliphilic bacterium isolated from an alkaline, saline lake.</title>
        <authorList>
            <person name="Dimitriu P.A."/>
            <person name="Shukla S.K."/>
            <person name="Conradt J."/>
            <person name="Marquez M.C."/>
            <person name="Ventosa A."/>
            <person name="Maglia A."/>
            <person name="Peyton B.M."/>
            <person name="Pinkart H.C."/>
            <person name="Mormile M.R."/>
        </authorList>
    </citation>
    <scope>NUCLEOTIDE SEQUENCE [LARGE SCALE GENOMIC DNA]</scope>
    <source>
        <strain evidence="15 16">4CA</strain>
    </source>
</reference>
<evidence type="ECO:0000256" key="6">
    <source>
        <dbReference type="ARBA" id="ARBA00022692"/>
    </source>
</evidence>
<keyword evidence="3" id="KW-0813">Transport</keyword>
<evidence type="ECO:0000256" key="2">
    <source>
        <dbReference type="ARBA" id="ARBA00004651"/>
    </source>
</evidence>
<sequence>MRVIRQFRNSRSTYGWGSIVLHWLVALTVLGMYPLGLYIVSLGYYDPGYRIYPDWHRSIGVLLLMLLCVRLIWKALNPRPEAVTGTRPWERVAAHLGHWGLYLLLLVVLASGYLFSTADGRSIQVFSLFSLPAIPGLALRQEELAAEIHFYSATLLMLLTAVHLLAALKHHFINKDATLTRMLGLDSEKLNEHH</sequence>
<dbReference type="InterPro" id="IPR052168">
    <property type="entry name" value="Cytochrome_b561_oxidase"/>
</dbReference>
<keyword evidence="6 13" id="KW-0812">Transmembrane</keyword>
<dbReference type="GO" id="GO:0009055">
    <property type="term" value="F:electron transfer activity"/>
    <property type="evidence" value="ECO:0007669"/>
    <property type="project" value="InterPro"/>
</dbReference>
<dbReference type="SUPFAM" id="SSF81342">
    <property type="entry name" value="Transmembrane di-heme cytochromes"/>
    <property type="match status" value="1"/>
</dbReference>
<dbReference type="Proteomes" id="UP000027318">
    <property type="component" value="Unassembled WGS sequence"/>
</dbReference>
<evidence type="ECO:0000313" key="16">
    <source>
        <dbReference type="Proteomes" id="UP000027318"/>
    </source>
</evidence>
<comment type="similarity">
    <text evidence="12">Belongs to the cytochrome b561 family.</text>
</comment>
<protein>
    <submittedName>
        <fullName evidence="15">Cytochrome B561</fullName>
    </submittedName>
</protein>
<dbReference type="GO" id="GO:0046872">
    <property type="term" value="F:metal ion binding"/>
    <property type="evidence" value="ECO:0007669"/>
    <property type="project" value="UniProtKB-KW"/>
</dbReference>
<dbReference type="EMBL" id="JMSZ01000007">
    <property type="protein sequence ID" value="KDE41241.1"/>
    <property type="molecule type" value="Genomic_DNA"/>
</dbReference>
<dbReference type="RefSeq" id="WP_036543056.1">
    <property type="nucleotide sequence ID" value="NZ_JBKBNO010000006.1"/>
</dbReference>
<evidence type="ECO:0000256" key="10">
    <source>
        <dbReference type="ARBA" id="ARBA00023004"/>
    </source>
</evidence>
<evidence type="ECO:0000256" key="5">
    <source>
        <dbReference type="ARBA" id="ARBA00022617"/>
    </source>
</evidence>
<feature type="transmembrane region" description="Helical" evidence="13">
    <location>
        <begin position="150"/>
        <end position="168"/>
    </location>
</feature>
<dbReference type="OrthoDB" id="9793784at2"/>
<evidence type="ECO:0000256" key="7">
    <source>
        <dbReference type="ARBA" id="ARBA00022723"/>
    </source>
</evidence>
<dbReference type="PATRIC" id="fig|267850.7.peg.310"/>
<comment type="cofactor">
    <cofactor evidence="1">
        <name>heme b</name>
        <dbReference type="ChEBI" id="CHEBI:60344"/>
    </cofactor>
</comment>
<dbReference type="InterPro" id="IPR016174">
    <property type="entry name" value="Di-haem_cyt_TM"/>
</dbReference>
<dbReference type="Pfam" id="PF01292">
    <property type="entry name" value="Ni_hydr_CYTB"/>
    <property type="match status" value="1"/>
</dbReference>
<dbReference type="InterPro" id="IPR011577">
    <property type="entry name" value="Cyt_b561_bac/Ni-Hgenase"/>
</dbReference>
<name>A0A063Y930_9GAMM</name>
<keyword evidence="11 13" id="KW-0472">Membrane</keyword>
<keyword evidence="4" id="KW-1003">Cell membrane</keyword>
<evidence type="ECO:0000256" key="11">
    <source>
        <dbReference type="ARBA" id="ARBA00023136"/>
    </source>
</evidence>
<comment type="caution">
    <text evidence="15">The sequence shown here is derived from an EMBL/GenBank/DDBJ whole genome shotgun (WGS) entry which is preliminary data.</text>
</comment>
<evidence type="ECO:0000256" key="8">
    <source>
        <dbReference type="ARBA" id="ARBA00022982"/>
    </source>
</evidence>
<proteinExistence type="inferred from homology"/>
<dbReference type="PANTHER" id="PTHR30529:SF1">
    <property type="entry name" value="CYTOCHROME B561 HOMOLOG 2"/>
    <property type="match status" value="1"/>
</dbReference>
<dbReference type="Gene3D" id="1.20.950.20">
    <property type="entry name" value="Transmembrane di-heme cytochromes, Chain C"/>
    <property type="match status" value="1"/>
</dbReference>
<feature type="transmembrane region" description="Helical" evidence="13">
    <location>
        <begin position="57"/>
        <end position="76"/>
    </location>
</feature>
<organism evidence="15 16">
    <name type="scientific">Nitrincola lacisaponensis</name>
    <dbReference type="NCBI Taxonomy" id="267850"/>
    <lineage>
        <taxon>Bacteria</taxon>
        <taxon>Pseudomonadati</taxon>
        <taxon>Pseudomonadota</taxon>
        <taxon>Gammaproteobacteria</taxon>
        <taxon>Oceanospirillales</taxon>
        <taxon>Oceanospirillaceae</taxon>
        <taxon>Nitrincola</taxon>
    </lineage>
</organism>
<evidence type="ECO:0000256" key="13">
    <source>
        <dbReference type="SAM" id="Phobius"/>
    </source>
</evidence>
<evidence type="ECO:0000256" key="4">
    <source>
        <dbReference type="ARBA" id="ARBA00022475"/>
    </source>
</evidence>
<feature type="transmembrane region" description="Helical" evidence="13">
    <location>
        <begin position="96"/>
        <end position="115"/>
    </location>
</feature>
<dbReference type="GO" id="GO:0005886">
    <property type="term" value="C:plasma membrane"/>
    <property type="evidence" value="ECO:0007669"/>
    <property type="project" value="UniProtKB-SubCell"/>
</dbReference>
<keyword evidence="10" id="KW-0408">Iron</keyword>
<accession>A0A063Y930</accession>
<comment type="subcellular location">
    <subcellularLocation>
        <location evidence="2">Cell membrane</location>
        <topology evidence="2">Multi-pass membrane protein</topology>
    </subcellularLocation>
</comment>